<keyword evidence="2" id="KW-1185">Reference proteome</keyword>
<accession>A0A501W8U3</accession>
<dbReference type="EMBL" id="VFRQ01000003">
    <property type="protein sequence ID" value="TPE44945.1"/>
    <property type="molecule type" value="Genomic_DNA"/>
</dbReference>
<evidence type="ECO:0000313" key="2">
    <source>
        <dbReference type="Proteomes" id="UP000316727"/>
    </source>
</evidence>
<dbReference type="Proteomes" id="UP000316727">
    <property type="component" value="Unassembled WGS sequence"/>
</dbReference>
<sequence>MARRSILKGINTDGFPTKMYITTFTCRGEKLTSVVRVTLVPEDHVYLYSTSLKVYKGRRLLMETMGFRSDTLALINTISKTAEV</sequence>
<dbReference type="AlphaFoldDB" id="A0A501W8U3"/>
<reference evidence="1 2" key="1">
    <citation type="submission" date="2019-06" db="EMBL/GenBank/DDBJ databases">
        <title>A novel bacterium of genus Pontibacter, isolated from marine sediment.</title>
        <authorList>
            <person name="Huang H."/>
            <person name="Mo K."/>
            <person name="Hu Y."/>
        </authorList>
    </citation>
    <scope>NUCLEOTIDE SEQUENCE [LARGE SCALE GENOMIC DNA]</scope>
    <source>
        <strain evidence="1 2">HB172049</strain>
    </source>
</reference>
<name>A0A501W8U3_9BACT</name>
<comment type="caution">
    <text evidence="1">The sequence shown here is derived from an EMBL/GenBank/DDBJ whole genome shotgun (WGS) entry which is preliminary data.</text>
</comment>
<evidence type="ECO:0000313" key="1">
    <source>
        <dbReference type="EMBL" id="TPE44945.1"/>
    </source>
</evidence>
<organism evidence="1 2">
    <name type="scientific">Pontibacter mangrovi</name>
    <dbReference type="NCBI Taxonomy" id="2589816"/>
    <lineage>
        <taxon>Bacteria</taxon>
        <taxon>Pseudomonadati</taxon>
        <taxon>Bacteroidota</taxon>
        <taxon>Cytophagia</taxon>
        <taxon>Cytophagales</taxon>
        <taxon>Hymenobacteraceae</taxon>
        <taxon>Pontibacter</taxon>
    </lineage>
</organism>
<protein>
    <submittedName>
        <fullName evidence="1">Uncharacterized protein</fullName>
    </submittedName>
</protein>
<gene>
    <name evidence="1" type="ORF">FJM65_07985</name>
</gene>
<proteinExistence type="predicted"/>